<evidence type="ECO:0000256" key="9">
    <source>
        <dbReference type="PROSITE-ProRule" id="PRU00221"/>
    </source>
</evidence>
<evidence type="ECO:0000256" key="2">
    <source>
        <dbReference type="ARBA" id="ARBA00007306"/>
    </source>
</evidence>
<dbReference type="Gene3D" id="2.130.10.10">
    <property type="entry name" value="YVTN repeat-like/Quinoprotein amine dehydrogenase"/>
    <property type="match status" value="2"/>
</dbReference>
<sequence>MRYRTLEIRWHESKPIASCDFQPIPSFKKARPPPVGTPDISAQEWTERWTGQSYKLATGGEDNHVRLWMVYPNIRPTAAVEPSASTAAPRPPRVEYLATLSRHSAAVNVVRWSPNGELLASAGDDGMIIIWAQSSTPQATTYGSDLTPEELQNEKEFWKVRIVVRCTTMQVYDLAWSPTGEYIIAGSTDNAARVFQAADGKCIHEIADHTHFVQGVSWDPLNEFIATQSSDRAMHVHRVTHDNQNGGLEIHAVGKNSHMHMSLGSQTRQGRSQSRRKHGRTQSVVSNTSYTDSGRERDSSRPRISRRESTSDAESIFEESALFSTSAFGGEGNKEFKEFKDPTPLSLNLPPTPSTSVASTPVQPSSASLSSIGHPSSALPAISTSTASASSSNMLPPPSTPIEKEKQTSSRRSSFSGASNAGGGPASPAFSVSSRFGRSPSPMPALPAIRTALPTYSHGSSSPWRSTDQWKNIGLYGDESFTNFFRRLSFSPDGALLVTPAGQFEDPEVVVLPTPSSEEGGATPARGRTNRSESTASPGGSATKSNSSSCVYIYTRASFARPPIATLPGHKKASVAVRFCPVLLDLRDAVTGPEGNPFSETEPSIGVIGNDLNEISVDMAGPLPPSSSFSDPGMGLTLLSNNQQKERSSSTQILSPSPQPAGLIDTLVRPPTPAASKPGTPIPYGLRTPTLSATNAGGTTTPESIFALPYRMLFAVLTMDAVVIYDTQQTTPVCMLTKLHYDEFTDASWSPDGQTLILSSRDGYCTLVIFDEIFPAYHTQQQSLQLQSIAHQHSVPITQTSTAGSGSIHSHAPSVSSRAGTPSATPVFGNVGLPSPAPVSKRPSLGSAPSSNSQESDTLSNYSFPRQTQSLPGEPLKREREEVEVEDGSVVLLDAGGNEAGSSIHAPAAPAGRPKKKRRVALTRVDDLGS</sequence>
<evidence type="ECO:0000256" key="7">
    <source>
        <dbReference type="ARBA" id="ARBA00023204"/>
    </source>
</evidence>
<evidence type="ECO:0000259" key="11">
    <source>
        <dbReference type="Pfam" id="PF24105"/>
    </source>
</evidence>
<dbReference type="EMBL" id="JAACJN010000004">
    <property type="protein sequence ID" value="KAF5392798.1"/>
    <property type="molecule type" value="Genomic_DNA"/>
</dbReference>
<evidence type="ECO:0000313" key="13">
    <source>
        <dbReference type="Proteomes" id="UP000518752"/>
    </source>
</evidence>
<dbReference type="GO" id="GO:0006335">
    <property type="term" value="P:DNA replication-dependent chromatin assembly"/>
    <property type="evidence" value="ECO:0007669"/>
    <property type="project" value="InterPro"/>
</dbReference>
<feature type="compositionally biased region" description="Low complexity" evidence="10">
    <location>
        <begin position="342"/>
        <end position="368"/>
    </location>
</feature>
<evidence type="ECO:0000256" key="6">
    <source>
        <dbReference type="ARBA" id="ARBA00022853"/>
    </source>
</evidence>
<keyword evidence="7" id="KW-0234">DNA repair</keyword>
<evidence type="ECO:0000256" key="4">
    <source>
        <dbReference type="ARBA" id="ARBA00022737"/>
    </source>
</evidence>
<dbReference type="SUPFAM" id="SSF50978">
    <property type="entry name" value="WD40 repeat-like"/>
    <property type="match status" value="1"/>
</dbReference>
<evidence type="ECO:0000313" key="12">
    <source>
        <dbReference type="EMBL" id="KAF5392798.1"/>
    </source>
</evidence>
<dbReference type="InterPro" id="IPR036322">
    <property type="entry name" value="WD40_repeat_dom_sf"/>
</dbReference>
<dbReference type="PROSITE" id="PS50082">
    <property type="entry name" value="WD_REPEATS_2"/>
    <property type="match status" value="2"/>
</dbReference>
<dbReference type="InterPro" id="IPR055410">
    <property type="entry name" value="Beta-prop_CAF1B_HIR1"/>
</dbReference>
<dbReference type="OrthoDB" id="71227at2759"/>
<keyword evidence="8" id="KW-0539">Nucleus</keyword>
<feature type="compositionally biased region" description="Polar residues" evidence="10">
    <location>
        <begin position="847"/>
        <end position="871"/>
    </location>
</feature>
<evidence type="ECO:0000256" key="10">
    <source>
        <dbReference type="SAM" id="MobiDB-lite"/>
    </source>
</evidence>
<dbReference type="Proteomes" id="UP000518752">
    <property type="component" value="Unassembled WGS sequence"/>
</dbReference>
<feature type="region of interest" description="Disordered" evidence="10">
    <location>
        <begin position="798"/>
        <end position="930"/>
    </location>
</feature>
<protein>
    <recommendedName>
        <fullName evidence="11">CAF1B/HIR1 beta-propeller domain-containing protein</fullName>
    </recommendedName>
</protein>
<feature type="repeat" description="WD" evidence="9">
    <location>
        <begin position="100"/>
        <end position="141"/>
    </location>
</feature>
<name>A0A8H5MG48_9AGAR</name>
<feature type="compositionally biased region" description="Polar residues" evidence="10">
    <location>
        <begin position="798"/>
        <end position="824"/>
    </location>
</feature>
<feature type="compositionally biased region" description="Polar residues" evidence="10">
    <location>
        <begin position="638"/>
        <end position="656"/>
    </location>
</feature>
<feature type="compositionally biased region" description="Low complexity" evidence="10">
    <location>
        <begin position="375"/>
        <end position="392"/>
    </location>
</feature>
<dbReference type="GO" id="GO:0033186">
    <property type="term" value="C:CAF-1 complex"/>
    <property type="evidence" value="ECO:0007669"/>
    <property type="project" value="TreeGrafter"/>
</dbReference>
<feature type="domain" description="CAF1B/HIR1 beta-propeller" evidence="11">
    <location>
        <begin position="1"/>
        <end position="242"/>
    </location>
</feature>
<dbReference type="PANTHER" id="PTHR15271:SF4">
    <property type="entry name" value="CHROMATIN ASSEMBLY FACTOR 1 SUBUNIT B"/>
    <property type="match status" value="1"/>
</dbReference>
<evidence type="ECO:0000256" key="5">
    <source>
        <dbReference type="ARBA" id="ARBA00022763"/>
    </source>
</evidence>
<feature type="compositionally biased region" description="Basic and acidic residues" evidence="10">
    <location>
        <begin position="332"/>
        <end position="341"/>
    </location>
</feature>
<feature type="compositionally biased region" description="Low complexity" evidence="10">
    <location>
        <begin position="262"/>
        <end position="272"/>
    </location>
</feature>
<keyword evidence="4" id="KW-0677">Repeat</keyword>
<dbReference type="SMART" id="SM00320">
    <property type="entry name" value="WD40"/>
    <property type="match status" value="5"/>
</dbReference>
<dbReference type="PANTHER" id="PTHR15271">
    <property type="entry name" value="CHROMATIN ASSEMBLY FACTOR 1 SUBUNIT B"/>
    <property type="match status" value="1"/>
</dbReference>
<dbReference type="Pfam" id="PF24105">
    <property type="entry name" value="Beta-prop_CAF1B_HIR1"/>
    <property type="match status" value="2"/>
</dbReference>
<dbReference type="GO" id="GO:0006334">
    <property type="term" value="P:nucleosome assembly"/>
    <property type="evidence" value="ECO:0007669"/>
    <property type="project" value="TreeGrafter"/>
</dbReference>
<comment type="similarity">
    <text evidence="2">Belongs to the WD repeat HIR1 family.</text>
</comment>
<reference evidence="12 13" key="1">
    <citation type="journal article" date="2020" name="ISME J.">
        <title>Uncovering the hidden diversity of litter-decomposition mechanisms in mushroom-forming fungi.</title>
        <authorList>
            <person name="Floudas D."/>
            <person name="Bentzer J."/>
            <person name="Ahren D."/>
            <person name="Johansson T."/>
            <person name="Persson P."/>
            <person name="Tunlid A."/>
        </authorList>
    </citation>
    <scope>NUCLEOTIDE SEQUENCE [LARGE SCALE GENOMIC DNA]</scope>
    <source>
        <strain evidence="12 13">CBS 406.79</strain>
    </source>
</reference>
<feature type="region of interest" description="Disordered" evidence="10">
    <location>
        <begin position="259"/>
        <end position="446"/>
    </location>
</feature>
<dbReference type="PROSITE" id="PS50294">
    <property type="entry name" value="WD_REPEATS_REGION"/>
    <property type="match status" value="1"/>
</dbReference>
<feature type="compositionally biased region" description="Low complexity" evidence="10">
    <location>
        <begin position="410"/>
        <end position="419"/>
    </location>
</feature>
<dbReference type="GO" id="GO:0006281">
    <property type="term" value="P:DNA repair"/>
    <property type="evidence" value="ECO:0007669"/>
    <property type="project" value="UniProtKB-KW"/>
</dbReference>
<comment type="subcellular location">
    <subcellularLocation>
        <location evidence="1">Nucleus</location>
    </subcellularLocation>
</comment>
<keyword evidence="6" id="KW-0156">Chromatin regulator</keyword>
<proteinExistence type="inferred from homology"/>
<keyword evidence="3 9" id="KW-0853">WD repeat</keyword>
<keyword evidence="13" id="KW-1185">Reference proteome</keyword>
<evidence type="ECO:0000256" key="1">
    <source>
        <dbReference type="ARBA" id="ARBA00004123"/>
    </source>
</evidence>
<dbReference type="InterPro" id="IPR045145">
    <property type="entry name" value="PTHR15271"/>
</dbReference>
<evidence type="ECO:0000256" key="8">
    <source>
        <dbReference type="ARBA" id="ARBA00023242"/>
    </source>
</evidence>
<feature type="compositionally biased region" description="Polar residues" evidence="10">
    <location>
        <begin position="281"/>
        <end position="292"/>
    </location>
</feature>
<feature type="repeat" description="WD" evidence="9">
    <location>
        <begin position="171"/>
        <end position="205"/>
    </location>
</feature>
<feature type="compositionally biased region" description="Basic and acidic residues" evidence="10">
    <location>
        <begin position="293"/>
        <end position="310"/>
    </location>
</feature>
<comment type="caution">
    <text evidence="12">The sequence shown here is derived from an EMBL/GenBank/DDBJ whole genome shotgun (WGS) entry which is preliminary data.</text>
</comment>
<keyword evidence="5" id="KW-0227">DNA damage</keyword>
<feature type="region of interest" description="Disordered" evidence="10">
    <location>
        <begin position="513"/>
        <end position="546"/>
    </location>
</feature>
<organism evidence="12 13">
    <name type="scientific">Collybiopsis confluens</name>
    <dbReference type="NCBI Taxonomy" id="2823264"/>
    <lineage>
        <taxon>Eukaryota</taxon>
        <taxon>Fungi</taxon>
        <taxon>Dikarya</taxon>
        <taxon>Basidiomycota</taxon>
        <taxon>Agaricomycotina</taxon>
        <taxon>Agaricomycetes</taxon>
        <taxon>Agaricomycetidae</taxon>
        <taxon>Agaricales</taxon>
        <taxon>Marasmiineae</taxon>
        <taxon>Omphalotaceae</taxon>
        <taxon>Collybiopsis</taxon>
    </lineage>
</organism>
<dbReference type="GO" id="GO:0005634">
    <property type="term" value="C:nucleus"/>
    <property type="evidence" value="ECO:0007669"/>
    <property type="project" value="UniProtKB-SubCell"/>
</dbReference>
<dbReference type="InterPro" id="IPR001680">
    <property type="entry name" value="WD40_rpt"/>
</dbReference>
<accession>A0A8H5MG48</accession>
<gene>
    <name evidence="12" type="ORF">D9757_000928</name>
</gene>
<dbReference type="InterPro" id="IPR015943">
    <property type="entry name" value="WD40/YVTN_repeat-like_dom_sf"/>
</dbReference>
<dbReference type="AlphaFoldDB" id="A0A8H5MG48"/>
<feature type="domain" description="CAF1B/HIR1 beta-propeller" evidence="11">
    <location>
        <begin position="701"/>
        <end position="772"/>
    </location>
</feature>
<feature type="region of interest" description="Disordered" evidence="10">
    <location>
        <begin position="620"/>
        <end position="664"/>
    </location>
</feature>
<feature type="compositionally biased region" description="Polar residues" evidence="10">
    <location>
        <begin position="532"/>
        <end position="546"/>
    </location>
</feature>
<evidence type="ECO:0000256" key="3">
    <source>
        <dbReference type="ARBA" id="ARBA00022574"/>
    </source>
</evidence>